<dbReference type="InterPro" id="IPR044613">
    <property type="entry name" value="Nep1/2-like"/>
</dbReference>
<evidence type="ECO:0000256" key="1">
    <source>
        <dbReference type="ARBA" id="ARBA00005234"/>
    </source>
</evidence>
<evidence type="ECO:0000256" key="2">
    <source>
        <dbReference type="ARBA" id="ARBA00022670"/>
    </source>
</evidence>
<dbReference type="EMBL" id="FR824071">
    <property type="protein sequence ID" value="CCA16822.1"/>
    <property type="molecule type" value="Genomic_DNA"/>
</dbReference>
<dbReference type="AlphaFoldDB" id="F0W6S7"/>
<keyword evidence="4" id="KW-0788">Thiol protease</keyword>
<reference evidence="6" key="1">
    <citation type="journal article" date="2011" name="PLoS Biol.">
        <title>Gene gain and loss during evolution of obligate parasitism in the white rust pathogen of Arabidopsis thaliana.</title>
        <authorList>
            <person name="Kemen E."/>
            <person name="Gardiner A."/>
            <person name="Schultz-Larsen T."/>
            <person name="Kemen A.C."/>
            <person name="Balmuth A.L."/>
            <person name="Robert-Seilaniantz A."/>
            <person name="Bailey K."/>
            <person name="Holub E."/>
            <person name="Studholme D.J."/>
            <person name="Maclean D."/>
            <person name="Jones J.D."/>
        </authorList>
    </citation>
    <scope>NUCLEOTIDE SEQUENCE</scope>
</reference>
<dbReference type="PROSITE" id="PS50600">
    <property type="entry name" value="ULP_PROTEASE"/>
    <property type="match status" value="1"/>
</dbReference>
<keyword evidence="2 6" id="KW-0645">Protease</keyword>
<keyword evidence="3" id="KW-0378">Hydrolase</keyword>
<dbReference type="PANTHER" id="PTHR46468:SF1">
    <property type="entry name" value="SENTRIN-SPECIFIC PROTEASE 8"/>
    <property type="match status" value="1"/>
</dbReference>
<protein>
    <submittedName>
        <fullName evidence="6">SUMO protease putative</fullName>
    </submittedName>
</protein>
<comment type="similarity">
    <text evidence="1">Belongs to the peptidase C48 family.</text>
</comment>
<dbReference type="GO" id="GO:0008234">
    <property type="term" value="F:cysteine-type peptidase activity"/>
    <property type="evidence" value="ECO:0007669"/>
    <property type="project" value="UniProtKB-KW"/>
</dbReference>
<evidence type="ECO:0000256" key="4">
    <source>
        <dbReference type="ARBA" id="ARBA00022807"/>
    </source>
</evidence>
<dbReference type="HOGENOM" id="CLU_043678_3_1_1"/>
<dbReference type="Gene3D" id="3.40.395.10">
    <property type="entry name" value="Adenoviral Proteinase, Chain A"/>
    <property type="match status" value="1"/>
</dbReference>
<name>F0W6S7_9STRA</name>
<evidence type="ECO:0000256" key="3">
    <source>
        <dbReference type="ARBA" id="ARBA00022801"/>
    </source>
</evidence>
<proteinExistence type="inferred from homology"/>
<sequence length="218" mass="25462">MASQVINLRDAQMYDSDVALFTEFTWLNDNAIHFYFEYIHQFVCNASSRVLFVDPAVVSCLLLQCDEDEELMEMICGWNLHEKELCVFPVNDRKSSDEYGTHWSLIVFHKNENQWEHYDSSEPSNQAAAIRAYGMLQRVFQLSMDTYDTTNCELTQRPCRQQENNYDCGMHVLLVAEYLSKKHFGCVDCSLQEYVNPERIRDTRLGIPSLIKRLRSDG</sequence>
<dbReference type="Pfam" id="PF02902">
    <property type="entry name" value="Peptidase_C48"/>
    <property type="match status" value="1"/>
</dbReference>
<dbReference type="GO" id="GO:0019784">
    <property type="term" value="F:deNEDDylase activity"/>
    <property type="evidence" value="ECO:0007669"/>
    <property type="project" value="InterPro"/>
</dbReference>
<dbReference type="PANTHER" id="PTHR46468">
    <property type="entry name" value="SENTRIN-SPECIFIC PROTEASE 8"/>
    <property type="match status" value="1"/>
</dbReference>
<feature type="domain" description="Ubiquitin-like protease family profile" evidence="5">
    <location>
        <begin position="11"/>
        <end position="179"/>
    </location>
</feature>
<dbReference type="GO" id="GO:0006508">
    <property type="term" value="P:proteolysis"/>
    <property type="evidence" value="ECO:0007669"/>
    <property type="project" value="UniProtKB-KW"/>
</dbReference>
<evidence type="ECO:0000259" key="5">
    <source>
        <dbReference type="PROSITE" id="PS50600"/>
    </source>
</evidence>
<dbReference type="SUPFAM" id="SSF54001">
    <property type="entry name" value="Cysteine proteinases"/>
    <property type="match status" value="1"/>
</dbReference>
<accession>F0W6S7</accession>
<dbReference type="GO" id="GO:0000338">
    <property type="term" value="P:protein deneddylation"/>
    <property type="evidence" value="ECO:0007669"/>
    <property type="project" value="TreeGrafter"/>
</dbReference>
<evidence type="ECO:0000313" key="6">
    <source>
        <dbReference type="EMBL" id="CCA16822.1"/>
    </source>
</evidence>
<dbReference type="InterPro" id="IPR003653">
    <property type="entry name" value="Peptidase_C48_C"/>
</dbReference>
<gene>
    <name evidence="6" type="primary">AlNc14C26G2563</name>
    <name evidence="6" type="ORF">ALNC14_029650</name>
</gene>
<organism evidence="6">
    <name type="scientific">Albugo laibachii Nc14</name>
    <dbReference type="NCBI Taxonomy" id="890382"/>
    <lineage>
        <taxon>Eukaryota</taxon>
        <taxon>Sar</taxon>
        <taxon>Stramenopiles</taxon>
        <taxon>Oomycota</taxon>
        <taxon>Peronosporomycetes</taxon>
        <taxon>Albuginales</taxon>
        <taxon>Albuginaceae</taxon>
        <taxon>Albugo</taxon>
    </lineage>
</organism>
<dbReference type="InterPro" id="IPR038765">
    <property type="entry name" value="Papain-like_cys_pep_sf"/>
</dbReference>
<reference evidence="6" key="2">
    <citation type="submission" date="2011-02" db="EMBL/GenBank/DDBJ databases">
        <authorList>
            <person name="MacLean D."/>
        </authorList>
    </citation>
    <scope>NUCLEOTIDE SEQUENCE</scope>
</reference>